<evidence type="ECO:0000259" key="2">
    <source>
        <dbReference type="SMART" id="SM01248"/>
    </source>
</evidence>
<dbReference type="InterPro" id="IPR039022">
    <property type="entry name" value="KaiB-like"/>
</dbReference>
<dbReference type="PANTHER" id="PTHR41709">
    <property type="entry name" value="KAIB-LIKE PROTEIN 1"/>
    <property type="match status" value="1"/>
</dbReference>
<dbReference type="Proteomes" id="UP000254230">
    <property type="component" value="Unassembled WGS sequence"/>
</dbReference>
<accession>A0A378KZC4</accession>
<sequence>MSKKITKMPVTSTKKSSRTSKKEWQFILYIAGETPHCMLTLANLKNFCNLYLPEQYKIDVIDLRLCPERAQSEEIIAIPTIIKLQPDPKRYIIGDFSNHELMLMKLGISTSITMEKK</sequence>
<name>A0A378KZC4_9GAMM</name>
<keyword evidence="5" id="KW-1185">Reference proteome</keyword>
<dbReference type="RefSeq" id="WP_058474523.1">
    <property type="nucleotide sequence ID" value="NZ_CAAAIL010000001.1"/>
</dbReference>
<evidence type="ECO:0000313" key="6">
    <source>
        <dbReference type="Proteomes" id="UP000254230"/>
    </source>
</evidence>
<dbReference type="InterPro" id="IPR036249">
    <property type="entry name" value="Thioredoxin-like_sf"/>
</dbReference>
<reference evidence="4 6" key="2">
    <citation type="submission" date="2018-06" db="EMBL/GenBank/DDBJ databases">
        <authorList>
            <consortium name="Pathogen Informatics"/>
            <person name="Doyle S."/>
        </authorList>
    </citation>
    <scope>NUCLEOTIDE SEQUENCE [LARGE SCALE GENOMIC DNA]</scope>
    <source>
        <strain evidence="4 6">NCTC12376</strain>
    </source>
</reference>
<evidence type="ECO:0000313" key="5">
    <source>
        <dbReference type="Proteomes" id="UP000054639"/>
    </source>
</evidence>
<protein>
    <submittedName>
        <fullName evidence="4">KaiB-like protein 2</fullName>
    </submittedName>
</protein>
<dbReference type="PANTHER" id="PTHR41709:SF2">
    <property type="entry name" value="CIRCADIAN CLOCK PROTEIN KAIB2"/>
    <property type="match status" value="1"/>
</dbReference>
<dbReference type="EMBL" id="LNYR01000034">
    <property type="protein sequence ID" value="KTD46270.1"/>
    <property type="molecule type" value="Genomic_DNA"/>
</dbReference>
<dbReference type="AlphaFoldDB" id="A0A378KZC4"/>
<dbReference type="STRING" id="45072.Lqua_2373"/>
<dbReference type="EMBL" id="UGOW01000001">
    <property type="protein sequence ID" value="STY18961.1"/>
    <property type="molecule type" value="Genomic_DNA"/>
</dbReference>
<feature type="region of interest" description="Disordered" evidence="1">
    <location>
        <begin position="1"/>
        <end position="20"/>
    </location>
</feature>
<dbReference type="SMART" id="SM01248">
    <property type="entry name" value="KaiB"/>
    <property type="match status" value="1"/>
</dbReference>
<dbReference type="SUPFAM" id="SSF52833">
    <property type="entry name" value="Thioredoxin-like"/>
    <property type="match status" value="1"/>
</dbReference>
<dbReference type="Pfam" id="PF07689">
    <property type="entry name" value="KaiB"/>
    <property type="match status" value="1"/>
</dbReference>
<dbReference type="GO" id="GO:0048511">
    <property type="term" value="P:rhythmic process"/>
    <property type="evidence" value="ECO:0007669"/>
    <property type="project" value="InterPro"/>
</dbReference>
<reference evidence="3 5" key="1">
    <citation type="submission" date="2015-11" db="EMBL/GenBank/DDBJ databases">
        <title>Genomic analysis of 38 Legionella species identifies large and diverse effector repertoires.</title>
        <authorList>
            <person name="Burstein D."/>
            <person name="Amaro F."/>
            <person name="Zusman T."/>
            <person name="Lifshitz Z."/>
            <person name="Cohen O."/>
            <person name="Gilbert J.A."/>
            <person name="Pupko T."/>
            <person name="Shuman H.A."/>
            <person name="Segal G."/>
        </authorList>
    </citation>
    <scope>NUCLEOTIDE SEQUENCE [LARGE SCALE GENOMIC DNA]</scope>
    <source>
        <strain evidence="3 5">ATCC 49507</strain>
    </source>
</reference>
<evidence type="ECO:0000313" key="4">
    <source>
        <dbReference type="EMBL" id="STY18961.1"/>
    </source>
</evidence>
<proteinExistence type="predicted"/>
<evidence type="ECO:0000256" key="1">
    <source>
        <dbReference type="SAM" id="MobiDB-lite"/>
    </source>
</evidence>
<dbReference type="InterPro" id="IPR011649">
    <property type="entry name" value="KaiB_domain"/>
</dbReference>
<feature type="domain" description="KaiB" evidence="2">
    <location>
        <begin position="27"/>
        <end position="108"/>
    </location>
</feature>
<gene>
    <name evidence="4" type="primary">kaiB</name>
    <name evidence="3" type="ORF">Lqua_2373</name>
    <name evidence="4" type="ORF">NCTC12376_02787</name>
</gene>
<evidence type="ECO:0000313" key="3">
    <source>
        <dbReference type="EMBL" id="KTD46270.1"/>
    </source>
</evidence>
<dbReference type="Proteomes" id="UP000054639">
    <property type="component" value="Unassembled WGS sequence"/>
</dbReference>
<organism evidence="4 6">
    <name type="scientific">Legionella quateirensis</name>
    <dbReference type="NCBI Taxonomy" id="45072"/>
    <lineage>
        <taxon>Bacteria</taxon>
        <taxon>Pseudomonadati</taxon>
        <taxon>Pseudomonadota</taxon>
        <taxon>Gammaproteobacteria</taxon>
        <taxon>Legionellales</taxon>
        <taxon>Legionellaceae</taxon>
        <taxon>Legionella</taxon>
    </lineage>
</organism>
<dbReference type="Gene3D" id="3.40.30.10">
    <property type="entry name" value="Glutaredoxin"/>
    <property type="match status" value="1"/>
</dbReference>